<dbReference type="EMBL" id="QFNN01000002">
    <property type="protein sequence ID" value="PZO92124.1"/>
    <property type="molecule type" value="Genomic_DNA"/>
</dbReference>
<feature type="signal peptide" evidence="1">
    <location>
        <begin position="1"/>
        <end position="20"/>
    </location>
</feature>
<accession>A0A2W5ABZ7</accession>
<name>A0A2W5ABZ7_9SPHN</name>
<sequence>MKLWLMVGLGLGCCASSATAGLYSDDLARCLVTKSTEADKTLLMRWVFGAMTASSATRDLSSVTSDQRDKLAQEGGALFVRLIADTCHAESVAALKYEGSAAFESAFQTLGAVAMRGLMSDPLVAAELAKLDKHMSKDKLKALGKEAGVVVPGADDQP</sequence>
<keyword evidence="1" id="KW-0732">Signal</keyword>
<evidence type="ECO:0000313" key="2">
    <source>
        <dbReference type="EMBL" id="PZO92124.1"/>
    </source>
</evidence>
<protein>
    <submittedName>
        <fullName evidence="2">Uncharacterized protein</fullName>
    </submittedName>
</protein>
<feature type="chain" id="PRO_5016030394" evidence="1">
    <location>
        <begin position="21"/>
        <end position="158"/>
    </location>
</feature>
<gene>
    <name evidence="2" type="ORF">DI623_01375</name>
</gene>
<comment type="caution">
    <text evidence="2">The sequence shown here is derived from an EMBL/GenBank/DDBJ whole genome shotgun (WGS) entry which is preliminary data.</text>
</comment>
<reference evidence="2 3" key="1">
    <citation type="submission" date="2017-08" db="EMBL/GenBank/DDBJ databases">
        <title>Infants hospitalized years apart are colonized by the same room-sourced microbial strains.</title>
        <authorList>
            <person name="Brooks B."/>
            <person name="Olm M.R."/>
            <person name="Firek B.A."/>
            <person name="Baker R."/>
            <person name="Thomas B.C."/>
            <person name="Morowitz M.J."/>
            <person name="Banfield J.F."/>
        </authorList>
    </citation>
    <scope>NUCLEOTIDE SEQUENCE [LARGE SCALE GENOMIC DNA]</scope>
    <source>
        <strain evidence="2">S2_018_000_R2_101</strain>
    </source>
</reference>
<dbReference type="Proteomes" id="UP000249066">
    <property type="component" value="Unassembled WGS sequence"/>
</dbReference>
<evidence type="ECO:0000313" key="3">
    <source>
        <dbReference type="Proteomes" id="UP000249066"/>
    </source>
</evidence>
<organism evidence="2 3">
    <name type="scientific">Sphingomonas sanxanigenens</name>
    <dbReference type="NCBI Taxonomy" id="397260"/>
    <lineage>
        <taxon>Bacteria</taxon>
        <taxon>Pseudomonadati</taxon>
        <taxon>Pseudomonadota</taxon>
        <taxon>Alphaproteobacteria</taxon>
        <taxon>Sphingomonadales</taxon>
        <taxon>Sphingomonadaceae</taxon>
        <taxon>Sphingomonas</taxon>
    </lineage>
</organism>
<dbReference type="AlphaFoldDB" id="A0A2W5ABZ7"/>
<proteinExistence type="predicted"/>
<evidence type="ECO:0000256" key="1">
    <source>
        <dbReference type="SAM" id="SignalP"/>
    </source>
</evidence>